<gene>
    <name evidence="1" type="ORF">M9H77_14687</name>
</gene>
<evidence type="ECO:0000313" key="2">
    <source>
        <dbReference type="Proteomes" id="UP001060085"/>
    </source>
</evidence>
<organism evidence="1 2">
    <name type="scientific">Catharanthus roseus</name>
    <name type="common">Madagascar periwinkle</name>
    <name type="synonym">Vinca rosea</name>
    <dbReference type="NCBI Taxonomy" id="4058"/>
    <lineage>
        <taxon>Eukaryota</taxon>
        <taxon>Viridiplantae</taxon>
        <taxon>Streptophyta</taxon>
        <taxon>Embryophyta</taxon>
        <taxon>Tracheophyta</taxon>
        <taxon>Spermatophyta</taxon>
        <taxon>Magnoliopsida</taxon>
        <taxon>eudicotyledons</taxon>
        <taxon>Gunneridae</taxon>
        <taxon>Pentapetalae</taxon>
        <taxon>asterids</taxon>
        <taxon>lamiids</taxon>
        <taxon>Gentianales</taxon>
        <taxon>Apocynaceae</taxon>
        <taxon>Rauvolfioideae</taxon>
        <taxon>Vinceae</taxon>
        <taxon>Catharanthinae</taxon>
        <taxon>Catharanthus</taxon>
    </lineage>
</organism>
<dbReference type="EMBL" id="CM044703">
    <property type="protein sequence ID" value="KAI5674323.1"/>
    <property type="molecule type" value="Genomic_DNA"/>
</dbReference>
<evidence type="ECO:0000313" key="1">
    <source>
        <dbReference type="EMBL" id="KAI5674323.1"/>
    </source>
</evidence>
<sequence>MMSNGASFPVAEIGAALHSNGAGTDCVNNDYVLDIYPLNHYYFGSKDAVPFKEETLADRVSRMKLNYDSRGLRTSVQGVILVELFKHPHLLLLQLRNSIFKLPGGRLRPGESDIECLKRKLLSKLAVVGDGREPDWEVGECIGMWWQPDFESLLYPYLPPNVKRPKECIKLFLVKLPESEKFIVPKNQKLLAVPLCQLHENHKTYGPIISGVPQLLSKFSFNIVDY</sequence>
<comment type="caution">
    <text evidence="1">The sequence shown here is derived from an EMBL/GenBank/DDBJ whole genome shotgun (WGS) entry which is preliminary data.</text>
</comment>
<proteinExistence type="predicted"/>
<keyword evidence="2" id="KW-1185">Reference proteome</keyword>
<accession>A0ACC0BP15</accession>
<reference evidence="2" key="1">
    <citation type="journal article" date="2023" name="Nat. Plants">
        <title>Single-cell RNA sequencing provides a high-resolution roadmap for understanding the multicellular compartmentation of specialized metabolism.</title>
        <authorList>
            <person name="Sun S."/>
            <person name="Shen X."/>
            <person name="Li Y."/>
            <person name="Li Y."/>
            <person name="Wang S."/>
            <person name="Li R."/>
            <person name="Zhang H."/>
            <person name="Shen G."/>
            <person name="Guo B."/>
            <person name="Wei J."/>
            <person name="Xu J."/>
            <person name="St-Pierre B."/>
            <person name="Chen S."/>
            <person name="Sun C."/>
        </authorList>
    </citation>
    <scope>NUCLEOTIDE SEQUENCE [LARGE SCALE GENOMIC DNA]</scope>
</reference>
<name>A0ACC0BP15_CATRO</name>
<protein>
    <submittedName>
        <fullName evidence="1">Uncharacterized protein</fullName>
    </submittedName>
</protein>
<dbReference type="Proteomes" id="UP001060085">
    <property type="component" value="Linkage Group LG03"/>
</dbReference>